<dbReference type="InterPro" id="IPR007163">
    <property type="entry name" value="VCA0040-like"/>
</dbReference>
<feature type="transmembrane region" description="Helical" evidence="1">
    <location>
        <begin position="246"/>
        <end position="266"/>
    </location>
</feature>
<name>A0A1G8LUN1_9BACI</name>
<dbReference type="Proteomes" id="UP000199017">
    <property type="component" value="Unassembled WGS sequence"/>
</dbReference>
<dbReference type="STRING" id="930129.SAMN05216352_10991"/>
<proteinExistence type="predicted"/>
<reference evidence="2 3" key="1">
    <citation type="submission" date="2016-10" db="EMBL/GenBank/DDBJ databases">
        <authorList>
            <person name="de Groot N.N."/>
        </authorList>
    </citation>
    <scope>NUCLEOTIDE SEQUENCE [LARGE SCALE GENOMIC DNA]</scope>
    <source>
        <strain evidence="3">P4B,CCM 7963,CECT 7998,DSM 25260,IBRC-M 10614,KCTC 13821</strain>
    </source>
</reference>
<keyword evidence="3" id="KW-1185">Reference proteome</keyword>
<feature type="transmembrane region" description="Helical" evidence="1">
    <location>
        <begin position="55"/>
        <end position="78"/>
    </location>
</feature>
<feature type="transmembrane region" description="Helical" evidence="1">
    <location>
        <begin position="222"/>
        <end position="239"/>
    </location>
</feature>
<dbReference type="RefSeq" id="WP_091586431.1">
    <property type="nucleotide sequence ID" value="NZ_FNDU01000009.1"/>
</dbReference>
<evidence type="ECO:0000313" key="2">
    <source>
        <dbReference type="EMBL" id="SDI59422.1"/>
    </source>
</evidence>
<evidence type="ECO:0000256" key="1">
    <source>
        <dbReference type="SAM" id="Phobius"/>
    </source>
</evidence>
<dbReference type="PANTHER" id="PTHR37308:SF1">
    <property type="entry name" value="POLYPRENYL-PHOSPHATE TRANSPORTER"/>
    <property type="match status" value="1"/>
</dbReference>
<gene>
    <name evidence="2" type="ORF">SAMN05216352_10991</name>
</gene>
<keyword evidence="1" id="KW-0812">Transmembrane</keyword>
<dbReference type="OrthoDB" id="9793746at2"/>
<protein>
    <submittedName>
        <fullName evidence="2">Putative membrane protein</fullName>
    </submittedName>
</protein>
<organism evidence="2 3">
    <name type="scientific">Alteribacillus bidgolensis</name>
    <dbReference type="NCBI Taxonomy" id="930129"/>
    <lineage>
        <taxon>Bacteria</taxon>
        <taxon>Bacillati</taxon>
        <taxon>Bacillota</taxon>
        <taxon>Bacilli</taxon>
        <taxon>Bacillales</taxon>
        <taxon>Bacillaceae</taxon>
        <taxon>Alteribacillus</taxon>
    </lineage>
</organism>
<sequence length="272" mass="29881">MMEWKNIFRGIAMGASDLIPGVSGGTIALVLGIYHRLIAAINNFFSRKWKDQLGFFIPLGIGIGIAVLSLSNLLEWLLSVHPQPTYFFFMGLILGTIPLLLKEADYKQKFKPYHFFIVAIAAVLIILSGVYKGEETGEVVHTLTSSDYIYLFFSGWLASSAMILPGVSGSFILLILGVYETIINAVTSLQFPVIFTVGLGIFIGITIMSKFLHYLLRQHRTGTYAVMSGLLIGSLFVIFPGLGTSWLVTAISLLTFLSGWILTIILGKLEST</sequence>
<accession>A0A1G8LUN1</accession>
<feature type="transmembrane region" description="Helical" evidence="1">
    <location>
        <begin position="191"/>
        <end position="216"/>
    </location>
</feature>
<evidence type="ECO:0000313" key="3">
    <source>
        <dbReference type="Proteomes" id="UP000199017"/>
    </source>
</evidence>
<dbReference type="EMBL" id="FNDU01000009">
    <property type="protein sequence ID" value="SDI59422.1"/>
    <property type="molecule type" value="Genomic_DNA"/>
</dbReference>
<keyword evidence="1" id="KW-1133">Transmembrane helix</keyword>
<keyword evidence="1" id="KW-0472">Membrane</keyword>
<feature type="transmembrane region" description="Helical" evidence="1">
    <location>
        <begin position="151"/>
        <end position="179"/>
    </location>
</feature>
<dbReference type="Pfam" id="PF04018">
    <property type="entry name" value="VCA0040-like"/>
    <property type="match status" value="1"/>
</dbReference>
<dbReference type="AlphaFoldDB" id="A0A1G8LUN1"/>
<feature type="transmembrane region" description="Helical" evidence="1">
    <location>
        <begin position="12"/>
        <end position="34"/>
    </location>
</feature>
<feature type="transmembrane region" description="Helical" evidence="1">
    <location>
        <begin position="113"/>
        <end position="131"/>
    </location>
</feature>
<feature type="transmembrane region" description="Helical" evidence="1">
    <location>
        <begin position="84"/>
        <end position="101"/>
    </location>
</feature>
<dbReference type="PANTHER" id="PTHR37308">
    <property type="entry name" value="INTEGRAL MEMBRANE PROTEIN"/>
    <property type="match status" value="1"/>
</dbReference>